<sequence length="77" mass="8582">MTLHCTNIGKIEALGTEKPVGLKIQNFTKLPSLIYASGYDEGYCTYSTPNLTNARAFLKVCRYRCKPYSYKAIALPA</sequence>
<proteinExistence type="predicted"/>
<accession>A0A8J7K446</accession>
<dbReference type="RefSeq" id="WP_193924251.1">
    <property type="nucleotide sequence ID" value="NZ_JADEWL010000128.1"/>
</dbReference>
<keyword evidence="2" id="KW-1185">Reference proteome</keyword>
<dbReference type="EMBL" id="JADEWL010000128">
    <property type="protein sequence ID" value="MBE9215947.1"/>
    <property type="molecule type" value="Genomic_DNA"/>
</dbReference>
<comment type="caution">
    <text evidence="1">The sequence shown here is derived from an EMBL/GenBank/DDBJ whole genome shotgun (WGS) entry which is preliminary data.</text>
</comment>
<organism evidence="1 2">
    <name type="scientific">Plectonema cf. radiosum LEGE 06105</name>
    <dbReference type="NCBI Taxonomy" id="945769"/>
    <lineage>
        <taxon>Bacteria</taxon>
        <taxon>Bacillati</taxon>
        <taxon>Cyanobacteriota</taxon>
        <taxon>Cyanophyceae</taxon>
        <taxon>Oscillatoriophycideae</taxon>
        <taxon>Oscillatoriales</taxon>
        <taxon>Microcoleaceae</taxon>
        <taxon>Plectonema</taxon>
    </lineage>
</organism>
<reference evidence="1" key="1">
    <citation type="submission" date="2020-10" db="EMBL/GenBank/DDBJ databases">
        <authorList>
            <person name="Castelo-Branco R."/>
            <person name="Eusebio N."/>
            <person name="Adriana R."/>
            <person name="Vieira A."/>
            <person name="Brugerolle De Fraissinette N."/>
            <person name="Rezende De Castro R."/>
            <person name="Schneider M.P."/>
            <person name="Vasconcelos V."/>
            <person name="Leao P.N."/>
        </authorList>
    </citation>
    <scope>NUCLEOTIDE SEQUENCE</scope>
    <source>
        <strain evidence="1">LEGE 06105</strain>
    </source>
</reference>
<protein>
    <submittedName>
        <fullName evidence="1">Uncharacterized protein</fullName>
    </submittedName>
</protein>
<name>A0A8J7K446_9CYAN</name>
<gene>
    <name evidence="1" type="ORF">IQ247_25345</name>
</gene>
<evidence type="ECO:0000313" key="2">
    <source>
        <dbReference type="Proteomes" id="UP000620559"/>
    </source>
</evidence>
<dbReference type="Proteomes" id="UP000620559">
    <property type="component" value="Unassembled WGS sequence"/>
</dbReference>
<dbReference type="AlphaFoldDB" id="A0A8J7K446"/>
<evidence type="ECO:0000313" key="1">
    <source>
        <dbReference type="EMBL" id="MBE9215947.1"/>
    </source>
</evidence>